<protein>
    <submittedName>
        <fullName evidence="1">Uncharacterized protein</fullName>
    </submittedName>
</protein>
<gene>
    <name evidence="1" type="ORF">PISMIDRAFT_18480</name>
</gene>
<evidence type="ECO:0000313" key="2">
    <source>
        <dbReference type="Proteomes" id="UP000054018"/>
    </source>
</evidence>
<dbReference type="AlphaFoldDB" id="A0A0C9XKB3"/>
<dbReference type="Proteomes" id="UP000054018">
    <property type="component" value="Unassembled WGS sequence"/>
</dbReference>
<proteinExistence type="predicted"/>
<evidence type="ECO:0000313" key="1">
    <source>
        <dbReference type="EMBL" id="KIK12785.1"/>
    </source>
</evidence>
<dbReference type="HOGENOM" id="CLU_206750_0_0_1"/>
<keyword evidence="2" id="KW-1185">Reference proteome</keyword>
<accession>A0A0C9XKB3</accession>
<reference evidence="1 2" key="1">
    <citation type="submission" date="2014-04" db="EMBL/GenBank/DDBJ databases">
        <authorList>
            <consortium name="DOE Joint Genome Institute"/>
            <person name="Kuo A."/>
            <person name="Kohler A."/>
            <person name="Costa M.D."/>
            <person name="Nagy L.G."/>
            <person name="Floudas D."/>
            <person name="Copeland A."/>
            <person name="Barry K.W."/>
            <person name="Cichocki N."/>
            <person name="Veneault-Fourrey C."/>
            <person name="LaButti K."/>
            <person name="Lindquist E.A."/>
            <person name="Lipzen A."/>
            <person name="Lundell T."/>
            <person name="Morin E."/>
            <person name="Murat C."/>
            <person name="Sun H."/>
            <person name="Tunlid A."/>
            <person name="Henrissat B."/>
            <person name="Grigoriev I.V."/>
            <person name="Hibbett D.S."/>
            <person name="Martin F."/>
            <person name="Nordberg H.P."/>
            <person name="Cantor M.N."/>
            <person name="Hua S.X."/>
        </authorList>
    </citation>
    <scope>NUCLEOTIDE SEQUENCE [LARGE SCALE GENOMIC DNA]</scope>
    <source>
        <strain evidence="1 2">441</strain>
    </source>
</reference>
<sequence>MSNPPSASTAGKLPARCHAPKVFGDQSSVAQEPPLTLGKKPLKCRIKVFERQFTAFRFFEYLSHF</sequence>
<reference evidence="2" key="2">
    <citation type="submission" date="2015-01" db="EMBL/GenBank/DDBJ databases">
        <title>Evolutionary Origins and Diversification of the Mycorrhizal Mutualists.</title>
        <authorList>
            <consortium name="DOE Joint Genome Institute"/>
            <consortium name="Mycorrhizal Genomics Consortium"/>
            <person name="Kohler A."/>
            <person name="Kuo A."/>
            <person name="Nagy L.G."/>
            <person name="Floudas D."/>
            <person name="Copeland A."/>
            <person name="Barry K.W."/>
            <person name="Cichocki N."/>
            <person name="Veneault-Fourrey C."/>
            <person name="LaButti K."/>
            <person name="Lindquist E.A."/>
            <person name="Lipzen A."/>
            <person name="Lundell T."/>
            <person name="Morin E."/>
            <person name="Murat C."/>
            <person name="Riley R."/>
            <person name="Ohm R."/>
            <person name="Sun H."/>
            <person name="Tunlid A."/>
            <person name="Henrissat B."/>
            <person name="Grigoriev I.V."/>
            <person name="Hibbett D.S."/>
            <person name="Martin F."/>
        </authorList>
    </citation>
    <scope>NUCLEOTIDE SEQUENCE [LARGE SCALE GENOMIC DNA]</scope>
    <source>
        <strain evidence="2">441</strain>
    </source>
</reference>
<name>A0A0C9XKB3_9AGAM</name>
<organism evidence="1 2">
    <name type="scientific">Pisolithus microcarpus 441</name>
    <dbReference type="NCBI Taxonomy" id="765257"/>
    <lineage>
        <taxon>Eukaryota</taxon>
        <taxon>Fungi</taxon>
        <taxon>Dikarya</taxon>
        <taxon>Basidiomycota</taxon>
        <taxon>Agaricomycotina</taxon>
        <taxon>Agaricomycetes</taxon>
        <taxon>Agaricomycetidae</taxon>
        <taxon>Boletales</taxon>
        <taxon>Sclerodermatineae</taxon>
        <taxon>Pisolithaceae</taxon>
        <taxon>Pisolithus</taxon>
    </lineage>
</organism>
<dbReference type="EMBL" id="KN834048">
    <property type="protein sequence ID" value="KIK12785.1"/>
    <property type="molecule type" value="Genomic_DNA"/>
</dbReference>